<dbReference type="GO" id="GO:0016846">
    <property type="term" value="F:carbon-sulfur lyase activity"/>
    <property type="evidence" value="ECO:0007669"/>
    <property type="project" value="InterPro"/>
</dbReference>
<keyword evidence="2" id="KW-0479">Metal-binding</keyword>
<sequence length="143" mass="15837">MEGAIVMAKKHTAQCACGAVKFEFDTDPTFIAMCHCLDCKKASGGEAAVWFPVPEDDFTMISGETTAFHYIAQSGNGLDRNFCPKCAARLYTSKLDSFPKTVFVQISSLDNTDGIKPTVEMFTKRRHAWLKPLDIPQFTDMPS</sequence>
<evidence type="ECO:0000313" key="6">
    <source>
        <dbReference type="EMBL" id="BCJ90580.1"/>
    </source>
</evidence>
<dbReference type="PANTHER" id="PTHR33337">
    <property type="entry name" value="GFA DOMAIN-CONTAINING PROTEIN"/>
    <property type="match status" value="1"/>
</dbReference>
<comment type="similarity">
    <text evidence="1">Belongs to the Gfa family.</text>
</comment>
<dbReference type="Pfam" id="PF04828">
    <property type="entry name" value="GFA"/>
    <property type="match status" value="1"/>
</dbReference>
<evidence type="ECO:0000256" key="3">
    <source>
        <dbReference type="ARBA" id="ARBA00022833"/>
    </source>
</evidence>
<dbReference type="InterPro" id="IPR011057">
    <property type="entry name" value="Mss4-like_sf"/>
</dbReference>
<dbReference type="Proteomes" id="UP000515317">
    <property type="component" value="Chromosome"/>
</dbReference>
<dbReference type="GO" id="GO:0046872">
    <property type="term" value="F:metal ion binding"/>
    <property type="evidence" value="ECO:0007669"/>
    <property type="project" value="UniProtKB-KW"/>
</dbReference>
<evidence type="ECO:0000259" key="5">
    <source>
        <dbReference type="PROSITE" id="PS51891"/>
    </source>
</evidence>
<reference evidence="6 7" key="1">
    <citation type="submission" date="2020-08" db="EMBL/GenBank/DDBJ databases">
        <title>Genome sequence of Rhizobiales bacterium strain IZ6.</title>
        <authorList>
            <person name="Nakai R."/>
            <person name="Naganuma T."/>
        </authorList>
    </citation>
    <scope>NUCLEOTIDE SEQUENCE [LARGE SCALE GENOMIC DNA]</scope>
    <source>
        <strain evidence="6 7">IZ6</strain>
    </source>
</reference>
<evidence type="ECO:0000256" key="1">
    <source>
        <dbReference type="ARBA" id="ARBA00005495"/>
    </source>
</evidence>
<dbReference type="Gene3D" id="3.90.1590.10">
    <property type="entry name" value="glutathione-dependent formaldehyde- activating enzyme (gfa)"/>
    <property type="match status" value="1"/>
</dbReference>
<accession>A0A6S6QUE6</accession>
<dbReference type="PANTHER" id="PTHR33337:SF40">
    <property type="entry name" value="CENP-V_GFA DOMAIN-CONTAINING PROTEIN-RELATED"/>
    <property type="match status" value="1"/>
</dbReference>
<gene>
    <name evidence="6" type="ORF">IZ6_13150</name>
</gene>
<feature type="domain" description="CENP-V/GFA" evidence="5">
    <location>
        <begin position="11"/>
        <end position="134"/>
    </location>
</feature>
<organism evidence="6 7">
    <name type="scientific">Terrihabitans soli</name>
    <dbReference type="NCBI Taxonomy" id="708113"/>
    <lineage>
        <taxon>Bacteria</taxon>
        <taxon>Pseudomonadati</taxon>
        <taxon>Pseudomonadota</taxon>
        <taxon>Alphaproteobacteria</taxon>
        <taxon>Hyphomicrobiales</taxon>
        <taxon>Terrihabitans</taxon>
    </lineage>
</organism>
<dbReference type="SUPFAM" id="SSF51316">
    <property type="entry name" value="Mss4-like"/>
    <property type="match status" value="1"/>
</dbReference>
<proteinExistence type="inferred from homology"/>
<dbReference type="PROSITE" id="PS51891">
    <property type="entry name" value="CENP_V_GFA"/>
    <property type="match status" value="1"/>
</dbReference>
<name>A0A6S6QUE6_9HYPH</name>
<keyword evidence="7" id="KW-1185">Reference proteome</keyword>
<evidence type="ECO:0000313" key="7">
    <source>
        <dbReference type="Proteomes" id="UP000515317"/>
    </source>
</evidence>
<keyword evidence="3" id="KW-0862">Zinc</keyword>
<protein>
    <submittedName>
        <fullName evidence="6">Aldehyde-activating protein</fullName>
    </submittedName>
</protein>
<dbReference type="KEGG" id="tso:IZ6_13150"/>
<dbReference type="InterPro" id="IPR006913">
    <property type="entry name" value="CENP-V/GFA"/>
</dbReference>
<dbReference type="EMBL" id="AP023361">
    <property type="protein sequence ID" value="BCJ90580.1"/>
    <property type="molecule type" value="Genomic_DNA"/>
</dbReference>
<dbReference type="AlphaFoldDB" id="A0A6S6QUE6"/>
<evidence type="ECO:0000256" key="4">
    <source>
        <dbReference type="ARBA" id="ARBA00023239"/>
    </source>
</evidence>
<keyword evidence="4" id="KW-0456">Lyase</keyword>
<evidence type="ECO:0000256" key="2">
    <source>
        <dbReference type="ARBA" id="ARBA00022723"/>
    </source>
</evidence>